<reference evidence="3" key="1">
    <citation type="journal article" date="2014" name="Front. Microbiol.">
        <title>High frequency of phylogenetically diverse reductive dehalogenase-homologous genes in deep subseafloor sedimentary metagenomes.</title>
        <authorList>
            <person name="Kawai M."/>
            <person name="Futagami T."/>
            <person name="Toyoda A."/>
            <person name="Takaki Y."/>
            <person name="Nishi S."/>
            <person name="Hori S."/>
            <person name="Arai W."/>
            <person name="Tsubouchi T."/>
            <person name="Morono Y."/>
            <person name="Uchiyama I."/>
            <person name="Ito T."/>
            <person name="Fujiyama A."/>
            <person name="Inagaki F."/>
            <person name="Takami H."/>
        </authorList>
    </citation>
    <scope>NUCLEOTIDE SEQUENCE</scope>
    <source>
        <strain evidence="3">Expedition CK06-06</strain>
    </source>
</reference>
<feature type="coiled-coil region" evidence="1">
    <location>
        <begin position="37"/>
        <end position="96"/>
    </location>
</feature>
<evidence type="ECO:0000256" key="1">
    <source>
        <dbReference type="SAM" id="Coils"/>
    </source>
</evidence>
<gene>
    <name evidence="3" type="ORF">S01H4_34191</name>
</gene>
<organism evidence="3">
    <name type="scientific">marine sediment metagenome</name>
    <dbReference type="NCBI Taxonomy" id="412755"/>
    <lineage>
        <taxon>unclassified sequences</taxon>
        <taxon>metagenomes</taxon>
        <taxon>ecological metagenomes</taxon>
    </lineage>
</organism>
<feature type="transmembrane region" description="Helical" evidence="2">
    <location>
        <begin position="204"/>
        <end position="223"/>
    </location>
</feature>
<keyword evidence="2" id="KW-0812">Transmembrane</keyword>
<keyword evidence="1" id="KW-0175">Coiled coil</keyword>
<keyword evidence="2" id="KW-1133">Transmembrane helix</keyword>
<evidence type="ECO:0000256" key="2">
    <source>
        <dbReference type="SAM" id="Phobius"/>
    </source>
</evidence>
<protein>
    <submittedName>
        <fullName evidence="3">Uncharacterized protein</fullName>
    </submittedName>
</protein>
<dbReference type="EMBL" id="BART01018078">
    <property type="protein sequence ID" value="GAG85632.1"/>
    <property type="molecule type" value="Genomic_DNA"/>
</dbReference>
<sequence length="230" mass="26648">RMAIKLFQKREIKEDDNINESIIKKEQKKKEVSMSDNDEINKNIAEIRGLVEKNQEKQEQDFSGLKDSVDRNIEQSNRIKADNEKLQKEVLEIKGKEKIMPGEEKPLDEARIVGIVTNAVNDTLRKKAEEEAASHKQEEMFKSVVKGTVNEVFVKRGFCTPDGKNCFLTEEELQKHLDKQNEENKLFLIQCYSQSQRVYPNCNLLYNLYFLIPAMLFVIIASTPDNPHCL</sequence>
<feature type="non-terminal residue" evidence="3">
    <location>
        <position position="1"/>
    </location>
</feature>
<dbReference type="AlphaFoldDB" id="X1BWX3"/>
<accession>X1BWX3</accession>
<comment type="caution">
    <text evidence="3">The sequence shown here is derived from an EMBL/GenBank/DDBJ whole genome shotgun (WGS) entry which is preliminary data.</text>
</comment>
<evidence type="ECO:0000313" key="3">
    <source>
        <dbReference type="EMBL" id="GAG85632.1"/>
    </source>
</evidence>
<name>X1BWX3_9ZZZZ</name>
<proteinExistence type="predicted"/>
<keyword evidence="2" id="KW-0472">Membrane</keyword>